<dbReference type="Pfam" id="PF22725">
    <property type="entry name" value="GFO_IDH_MocA_C3"/>
    <property type="match status" value="1"/>
</dbReference>
<dbReference type="PANTHER" id="PTHR43818">
    <property type="entry name" value="BCDNA.GH03377"/>
    <property type="match status" value="1"/>
</dbReference>
<keyword evidence="1" id="KW-0560">Oxidoreductase</keyword>
<dbReference type="Gene3D" id="3.40.50.720">
    <property type="entry name" value="NAD(P)-binding Rossmann-like Domain"/>
    <property type="match status" value="1"/>
</dbReference>
<sequence>MMNIGIIGLGGGASQMIPAFIRHPHVRITAVADTDQTQLDQFRQVYPGETYLSAAALCRSPQVDAVYIATPNQFHTEHTLLALEQGKHVLVEKPMTLALEDADRMIEAADRHRVQLAVNVKHSFEPRIRKLREIVLGGELGQLRMLNYWYFSDWLYNPRTAEELNPALGGGVPWRQGPHQIDIIRTLAGGLVRSVRAVTGVWDPSRPVAGSYSSFLEFEDGVVATVVYSGHDHFNSNALTHAVDAGPDWPAPEHARARRALRQAGSAEAETAMKKARRFGGGSRSGPASPWVLGGPLIVSFDRGDVRLTPHGLLIYGDDEVQEMVAPADVDGHDGVAAEFYQAVTENRRPWNHGRWGKATLEVLLALFESGSARKEVFLSHQVAAQDG</sequence>
<dbReference type="Proteomes" id="UP000019141">
    <property type="component" value="Unassembled WGS sequence"/>
</dbReference>
<dbReference type="SUPFAM" id="SSF51735">
    <property type="entry name" value="NAD(P)-binding Rossmann-fold domains"/>
    <property type="match status" value="1"/>
</dbReference>
<dbReference type="InterPro" id="IPR036291">
    <property type="entry name" value="NAD(P)-bd_dom_sf"/>
</dbReference>
<dbReference type="InterPro" id="IPR055170">
    <property type="entry name" value="GFO_IDH_MocA-like_dom"/>
</dbReference>
<evidence type="ECO:0000313" key="5">
    <source>
        <dbReference type="Proteomes" id="UP000019141"/>
    </source>
</evidence>
<reference evidence="4 5" key="1">
    <citation type="journal article" date="2014" name="Nature">
        <title>An environmental bacterial taxon with a large and distinct metabolic repertoire.</title>
        <authorList>
            <person name="Wilson M.C."/>
            <person name="Mori T."/>
            <person name="Ruckert C."/>
            <person name="Uria A.R."/>
            <person name="Helf M.J."/>
            <person name="Takada K."/>
            <person name="Gernert C."/>
            <person name="Steffens U.A."/>
            <person name="Heycke N."/>
            <person name="Schmitt S."/>
            <person name="Rinke C."/>
            <person name="Helfrich E.J."/>
            <person name="Brachmann A.O."/>
            <person name="Gurgui C."/>
            <person name="Wakimoto T."/>
            <person name="Kracht M."/>
            <person name="Crusemann M."/>
            <person name="Hentschel U."/>
            <person name="Abe I."/>
            <person name="Matsunaga S."/>
            <person name="Kalinowski J."/>
            <person name="Takeyama H."/>
            <person name="Piel J."/>
        </authorList>
    </citation>
    <scope>NUCLEOTIDE SEQUENCE [LARGE SCALE GENOMIC DNA]</scope>
    <source>
        <strain evidence="5">TSY1</strain>
    </source>
</reference>
<accession>W4LGM4</accession>
<evidence type="ECO:0000256" key="1">
    <source>
        <dbReference type="ARBA" id="ARBA00023002"/>
    </source>
</evidence>
<feature type="domain" description="GFO/IDH/MocA-like oxidoreductase" evidence="3">
    <location>
        <begin position="128"/>
        <end position="234"/>
    </location>
</feature>
<dbReference type="EMBL" id="AZHW01000735">
    <property type="protein sequence ID" value="ETW96845.1"/>
    <property type="molecule type" value="Genomic_DNA"/>
</dbReference>
<name>W4LGM4_ENTF1</name>
<evidence type="ECO:0000259" key="2">
    <source>
        <dbReference type="Pfam" id="PF01408"/>
    </source>
</evidence>
<evidence type="ECO:0008006" key="6">
    <source>
        <dbReference type="Google" id="ProtNLM"/>
    </source>
</evidence>
<evidence type="ECO:0000259" key="3">
    <source>
        <dbReference type="Pfam" id="PF22725"/>
    </source>
</evidence>
<dbReference type="HOGENOM" id="CLU_023194_1_3_7"/>
<dbReference type="AlphaFoldDB" id="W4LGM4"/>
<organism evidence="4 5">
    <name type="scientific">Entotheonella factor</name>
    <dbReference type="NCBI Taxonomy" id="1429438"/>
    <lineage>
        <taxon>Bacteria</taxon>
        <taxon>Pseudomonadati</taxon>
        <taxon>Nitrospinota/Tectimicrobiota group</taxon>
        <taxon>Candidatus Tectimicrobiota</taxon>
        <taxon>Candidatus Entotheonellia</taxon>
        <taxon>Candidatus Entotheonellales</taxon>
        <taxon>Candidatus Entotheonellaceae</taxon>
        <taxon>Candidatus Entotheonella</taxon>
    </lineage>
</organism>
<protein>
    <recommendedName>
        <fullName evidence="6">Gfo/Idh/MocA-like oxidoreductase N-terminal domain-containing protein</fullName>
    </recommendedName>
</protein>
<dbReference type="PANTHER" id="PTHR43818:SF11">
    <property type="entry name" value="BCDNA.GH03377"/>
    <property type="match status" value="1"/>
</dbReference>
<dbReference type="InterPro" id="IPR050463">
    <property type="entry name" value="Gfo/Idh/MocA_oxidrdct_glycsds"/>
</dbReference>
<keyword evidence="5" id="KW-1185">Reference proteome</keyword>
<gene>
    <name evidence="4" type="ORF">ETSY1_24980</name>
</gene>
<comment type="caution">
    <text evidence="4">The sequence shown here is derived from an EMBL/GenBank/DDBJ whole genome shotgun (WGS) entry which is preliminary data.</text>
</comment>
<dbReference type="Gene3D" id="3.30.360.10">
    <property type="entry name" value="Dihydrodipicolinate Reductase, domain 2"/>
    <property type="match status" value="1"/>
</dbReference>
<dbReference type="InterPro" id="IPR000683">
    <property type="entry name" value="Gfo/Idh/MocA-like_OxRdtase_N"/>
</dbReference>
<dbReference type="GO" id="GO:0000166">
    <property type="term" value="F:nucleotide binding"/>
    <property type="evidence" value="ECO:0007669"/>
    <property type="project" value="InterPro"/>
</dbReference>
<evidence type="ECO:0000313" key="4">
    <source>
        <dbReference type="EMBL" id="ETW96845.1"/>
    </source>
</evidence>
<dbReference type="SUPFAM" id="SSF55347">
    <property type="entry name" value="Glyceraldehyde-3-phosphate dehydrogenase-like, C-terminal domain"/>
    <property type="match status" value="1"/>
</dbReference>
<dbReference type="GO" id="GO:0016491">
    <property type="term" value="F:oxidoreductase activity"/>
    <property type="evidence" value="ECO:0007669"/>
    <property type="project" value="UniProtKB-KW"/>
</dbReference>
<dbReference type="Pfam" id="PF01408">
    <property type="entry name" value="GFO_IDH_MocA"/>
    <property type="match status" value="1"/>
</dbReference>
<feature type="domain" description="Gfo/Idh/MocA-like oxidoreductase N-terminal" evidence="2">
    <location>
        <begin position="2"/>
        <end position="119"/>
    </location>
</feature>
<proteinExistence type="predicted"/>